<dbReference type="AlphaFoldDB" id="A0A4P6ZN04"/>
<dbReference type="SFLD" id="SFLDS00003">
    <property type="entry name" value="Haloacid_Dehalogenase"/>
    <property type="match status" value="1"/>
</dbReference>
<dbReference type="Proteomes" id="UP000294321">
    <property type="component" value="Chromosome"/>
</dbReference>
<evidence type="ECO:0000256" key="12">
    <source>
        <dbReference type="ARBA" id="ARBA00023008"/>
    </source>
</evidence>
<keyword evidence="7 15" id="KW-0547">Nucleotide-binding</keyword>
<accession>A0A4P6ZN04</accession>
<name>A0A4P6ZN04_9LACO</name>
<dbReference type="PRINTS" id="PR00119">
    <property type="entry name" value="CATATPASE"/>
</dbReference>
<comment type="similarity">
    <text evidence="2 15">Belongs to the cation transport ATPase (P-type) (TC 3.A.3) family. Type IB subfamily.</text>
</comment>
<evidence type="ECO:0000256" key="4">
    <source>
        <dbReference type="ARBA" id="ARBA00022475"/>
    </source>
</evidence>
<dbReference type="NCBIfam" id="TIGR01494">
    <property type="entry name" value="ATPase_P-type"/>
    <property type="match status" value="1"/>
</dbReference>
<keyword evidence="6 15" id="KW-0479">Metal-binding</keyword>
<evidence type="ECO:0000259" key="16">
    <source>
        <dbReference type="Pfam" id="PF00122"/>
    </source>
</evidence>
<dbReference type="SUPFAM" id="SSF81653">
    <property type="entry name" value="Calcium ATPase, transduction domain A"/>
    <property type="match status" value="1"/>
</dbReference>
<dbReference type="PRINTS" id="PR00943">
    <property type="entry name" value="CUATPASE"/>
</dbReference>
<keyword evidence="11 15" id="KW-1133">Transmembrane helix</keyword>
<keyword evidence="8" id="KW-0406">Ion transport</keyword>
<keyword evidence="17" id="KW-0378">Hydrolase</keyword>
<evidence type="ECO:0000256" key="5">
    <source>
        <dbReference type="ARBA" id="ARBA00022692"/>
    </source>
</evidence>
<dbReference type="InterPro" id="IPR023214">
    <property type="entry name" value="HAD_sf"/>
</dbReference>
<dbReference type="OrthoDB" id="9813266at2"/>
<dbReference type="GO" id="GO:0005886">
    <property type="term" value="C:plasma membrane"/>
    <property type="evidence" value="ECO:0007669"/>
    <property type="project" value="UniProtKB-SubCell"/>
</dbReference>
<dbReference type="GO" id="GO:0043682">
    <property type="term" value="F:P-type divalent copper transporter activity"/>
    <property type="evidence" value="ECO:0007669"/>
    <property type="project" value="TreeGrafter"/>
</dbReference>
<evidence type="ECO:0000313" key="17">
    <source>
        <dbReference type="EMBL" id="QBP19013.1"/>
    </source>
</evidence>
<evidence type="ECO:0000256" key="10">
    <source>
        <dbReference type="ARBA" id="ARBA00022967"/>
    </source>
</evidence>
<feature type="transmembrane region" description="Helical" evidence="15">
    <location>
        <begin position="300"/>
        <end position="319"/>
    </location>
</feature>
<dbReference type="InterPro" id="IPR018303">
    <property type="entry name" value="ATPase_P-typ_P_site"/>
</dbReference>
<dbReference type="Pfam" id="PF00122">
    <property type="entry name" value="E1-E2_ATPase"/>
    <property type="match status" value="1"/>
</dbReference>
<dbReference type="EC" id="7.2.2.8" evidence="3"/>
<dbReference type="GO" id="GO:0140581">
    <property type="term" value="F:P-type monovalent copper transporter activity"/>
    <property type="evidence" value="ECO:0007669"/>
    <property type="project" value="UniProtKB-EC"/>
</dbReference>
<comment type="catalytic activity">
    <reaction evidence="14">
        <text>Cu(+)(in) + ATP + H2O = Cu(+)(out) + ADP + phosphate + H(+)</text>
        <dbReference type="Rhea" id="RHEA:25792"/>
        <dbReference type="ChEBI" id="CHEBI:15377"/>
        <dbReference type="ChEBI" id="CHEBI:15378"/>
        <dbReference type="ChEBI" id="CHEBI:30616"/>
        <dbReference type="ChEBI" id="CHEBI:43474"/>
        <dbReference type="ChEBI" id="CHEBI:49552"/>
        <dbReference type="ChEBI" id="CHEBI:456216"/>
        <dbReference type="EC" id="7.2.2.8"/>
    </reaction>
</comment>
<keyword evidence="8" id="KW-0813">Transport</keyword>
<dbReference type="InterPro" id="IPR059000">
    <property type="entry name" value="ATPase_P-type_domA"/>
</dbReference>
<dbReference type="Pfam" id="PF00702">
    <property type="entry name" value="Hydrolase"/>
    <property type="match status" value="1"/>
</dbReference>
<dbReference type="EMBL" id="CP034726">
    <property type="protein sequence ID" value="QBP19013.1"/>
    <property type="molecule type" value="Genomic_DNA"/>
</dbReference>
<dbReference type="GO" id="GO:0005507">
    <property type="term" value="F:copper ion binding"/>
    <property type="evidence" value="ECO:0007669"/>
    <property type="project" value="TreeGrafter"/>
</dbReference>
<dbReference type="InterPro" id="IPR023299">
    <property type="entry name" value="ATPase_P-typ_cyto_dom_N"/>
</dbReference>
<dbReference type="InterPro" id="IPR036412">
    <property type="entry name" value="HAD-like_sf"/>
</dbReference>
<dbReference type="NCBIfam" id="TIGR01512">
    <property type="entry name" value="ATPase-IB2_Cd"/>
    <property type="match status" value="1"/>
</dbReference>
<protein>
    <recommendedName>
        <fullName evidence="3">P-type Cu(+) transporter</fullName>
        <ecNumber evidence="3">7.2.2.8</ecNumber>
    </recommendedName>
</protein>
<keyword evidence="18" id="KW-1185">Reference proteome</keyword>
<dbReference type="KEGG" id="lji:ELX58_03455"/>
<evidence type="ECO:0000256" key="1">
    <source>
        <dbReference type="ARBA" id="ARBA00004651"/>
    </source>
</evidence>
<evidence type="ECO:0000256" key="3">
    <source>
        <dbReference type="ARBA" id="ARBA00012517"/>
    </source>
</evidence>
<evidence type="ECO:0000256" key="13">
    <source>
        <dbReference type="ARBA" id="ARBA00023136"/>
    </source>
</evidence>
<dbReference type="InterPro" id="IPR044492">
    <property type="entry name" value="P_typ_ATPase_HD_dom"/>
</dbReference>
<dbReference type="InterPro" id="IPR027256">
    <property type="entry name" value="P-typ_ATPase_IB"/>
</dbReference>
<dbReference type="SFLD" id="SFLDG00002">
    <property type="entry name" value="C1.7:_P-type_atpase_like"/>
    <property type="match status" value="1"/>
</dbReference>
<dbReference type="Gene3D" id="3.40.1110.10">
    <property type="entry name" value="Calcium-transporting ATPase, cytoplasmic domain N"/>
    <property type="match status" value="1"/>
</dbReference>
<dbReference type="FunFam" id="2.70.150.10:FF:000020">
    <property type="entry name" value="Copper-exporting P-type ATPase A"/>
    <property type="match status" value="1"/>
</dbReference>
<evidence type="ECO:0000256" key="15">
    <source>
        <dbReference type="RuleBase" id="RU362081"/>
    </source>
</evidence>
<feature type="transmembrane region" description="Helical" evidence="15">
    <location>
        <begin position="142"/>
        <end position="162"/>
    </location>
</feature>
<dbReference type="SFLD" id="SFLDF00027">
    <property type="entry name" value="p-type_atpase"/>
    <property type="match status" value="1"/>
</dbReference>
<dbReference type="RefSeq" id="WP_133442570.1">
    <property type="nucleotide sequence ID" value="NZ_CP034726.1"/>
</dbReference>
<dbReference type="GO" id="GO:0016887">
    <property type="term" value="F:ATP hydrolysis activity"/>
    <property type="evidence" value="ECO:0007669"/>
    <property type="project" value="InterPro"/>
</dbReference>
<feature type="transmembrane region" description="Helical" evidence="15">
    <location>
        <begin position="114"/>
        <end position="136"/>
    </location>
</feature>
<feature type="transmembrane region" description="Helical" evidence="15">
    <location>
        <begin position="81"/>
        <end position="102"/>
    </location>
</feature>
<keyword evidence="9 15" id="KW-0067">ATP-binding</keyword>
<keyword evidence="4 15" id="KW-1003">Cell membrane</keyword>
<gene>
    <name evidence="17" type="primary">cadA</name>
    <name evidence="17" type="ORF">ELX58_03455</name>
</gene>
<feature type="transmembrane region" description="Helical" evidence="15">
    <location>
        <begin position="325"/>
        <end position="349"/>
    </location>
</feature>
<dbReference type="InterPro" id="IPR023298">
    <property type="entry name" value="ATPase_P-typ_TM_dom_sf"/>
</dbReference>
<keyword evidence="10" id="KW-1278">Translocase</keyword>
<dbReference type="PANTHER" id="PTHR43520">
    <property type="entry name" value="ATP7, ISOFORM B"/>
    <property type="match status" value="1"/>
</dbReference>
<dbReference type="GO" id="GO:0005524">
    <property type="term" value="F:ATP binding"/>
    <property type="evidence" value="ECO:0007669"/>
    <property type="project" value="UniProtKB-UniRule"/>
</dbReference>
<evidence type="ECO:0000256" key="7">
    <source>
        <dbReference type="ARBA" id="ARBA00022741"/>
    </source>
</evidence>
<evidence type="ECO:0000256" key="6">
    <source>
        <dbReference type="ARBA" id="ARBA00022723"/>
    </source>
</evidence>
<dbReference type="SUPFAM" id="SSF81665">
    <property type="entry name" value="Calcium ATPase, transmembrane domain M"/>
    <property type="match status" value="1"/>
</dbReference>
<evidence type="ECO:0000256" key="11">
    <source>
        <dbReference type="ARBA" id="ARBA00022989"/>
    </source>
</evidence>
<evidence type="ECO:0000256" key="8">
    <source>
        <dbReference type="ARBA" id="ARBA00022796"/>
    </source>
</evidence>
<keyword evidence="8" id="KW-0187">Copper transport</keyword>
<dbReference type="Gene3D" id="3.40.50.1000">
    <property type="entry name" value="HAD superfamily/HAD-like"/>
    <property type="match status" value="1"/>
</dbReference>
<proteinExistence type="inferred from homology"/>
<evidence type="ECO:0000256" key="14">
    <source>
        <dbReference type="ARBA" id="ARBA00049289"/>
    </source>
</evidence>
<dbReference type="PANTHER" id="PTHR43520:SF8">
    <property type="entry name" value="P-TYPE CU(+) TRANSPORTER"/>
    <property type="match status" value="1"/>
</dbReference>
<dbReference type="PROSITE" id="PS00154">
    <property type="entry name" value="ATPASE_E1_E2"/>
    <property type="match status" value="1"/>
</dbReference>
<dbReference type="InterPro" id="IPR001757">
    <property type="entry name" value="P_typ_ATPase"/>
</dbReference>
<keyword evidence="12" id="KW-0186">Copper</keyword>
<feature type="transmembrane region" description="Helical" evidence="15">
    <location>
        <begin position="636"/>
        <end position="661"/>
    </location>
</feature>
<keyword evidence="13 15" id="KW-0472">Membrane</keyword>
<dbReference type="SUPFAM" id="SSF56784">
    <property type="entry name" value="HAD-like"/>
    <property type="match status" value="1"/>
</dbReference>
<comment type="subcellular location">
    <subcellularLocation>
        <location evidence="1">Cell membrane</location>
        <topology evidence="1">Multi-pass membrane protein</topology>
    </subcellularLocation>
</comment>
<dbReference type="Gene3D" id="2.70.150.10">
    <property type="entry name" value="Calcium-transporting ATPase, cytoplasmic transduction domain A"/>
    <property type="match status" value="1"/>
</dbReference>
<evidence type="ECO:0000256" key="2">
    <source>
        <dbReference type="ARBA" id="ARBA00006024"/>
    </source>
</evidence>
<dbReference type="NCBIfam" id="TIGR01511">
    <property type="entry name" value="ATPase-IB1_Cu"/>
    <property type="match status" value="1"/>
</dbReference>
<keyword evidence="5 15" id="KW-0812">Transmembrane</keyword>
<feature type="domain" description="P-type ATPase A" evidence="16">
    <location>
        <begin position="180"/>
        <end position="280"/>
    </location>
</feature>
<dbReference type="GO" id="GO:0055070">
    <property type="term" value="P:copper ion homeostasis"/>
    <property type="evidence" value="ECO:0007669"/>
    <property type="project" value="TreeGrafter"/>
</dbReference>
<reference evidence="18" key="1">
    <citation type="submission" date="2018-12" db="EMBL/GenBank/DDBJ databases">
        <title>A new species of lactobacillus.</title>
        <authorList>
            <person name="Jian Y."/>
            <person name="Xin L."/>
            <person name="Hong Z.J."/>
            <person name="Ming L.Z."/>
            <person name="Hong X.Z."/>
        </authorList>
    </citation>
    <scope>NUCLEOTIDE SEQUENCE [LARGE SCALE GENOMIC DNA]</scope>
    <source>
        <strain evidence="18">HSLZ-75</strain>
    </source>
</reference>
<sequence length="687" mass="73767">MKGMNMSNMKSMKHMKMGKNMTMKGKHMIMKMPGGVTMDMTGLKQKFWLSLILMVPIILMSPFMGMKMPYEITFPGSDWAVAVISSVLFFYCGLPFFHGALGEMKQHKPAMMSLISMGITVAYVYSVYAVIANNIFDVRPRVMNFFVELATLVVIMLLGHWIEMDTIMDAGSAVNKLAALLPDVAHLVQANGKIKDVKVAQLKPGDQVMIEAGEKIPADGKILKGSSMVNESLVTGESKLVKKHVKDQVIGGSTNDEGSIQIKVTGTGKSGFLSRVMDLVSSAQSHKSAKENMADKVSGYLFYAALAAAIIAFVAWSIVHSVAFAISMAVSALVIACPHALGLAVPLVVSRTTSLAATHGLLIRNRNALEDINHIHYALMDKTGTLTEGKFKVNGLKSFDSHYSDAKVLSILASIEQSSSHPLATGIMNAAKAKHVKFDKASNVSQITGVGLKGSVNGQEYEIVARKYLRKHHISFDSTVFNTLASRGNSVSFLVTNNKAVGIVGEGDQIKPGSKRLIRFLNRHDIQPVMLTGDNPIVAKKVAHDLGDISYQAGLLPSDKQKLVAKYQKKSGVMFIGDGVNDAPSLAKANLGIAIGSGTDVAIESADVVLVNSDPKDVISLVDLARHSNIKMVENLWWGAGYNIVAIPLAAGLLAFAGIVITPTVGAIVMTLSTVVVAINAMTLRIK</sequence>
<dbReference type="NCBIfam" id="TIGR01525">
    <property type="entry name" value="ATPase-IB_hvy"/>
    <property type="match status" value="1"/>
</dbReference>
<dbReference type="InterPro" id="IPR008250">
    <property type="entry name" value="ATPase_P-typ_transduc_dom_A_sf"/>
</dbReference>
<evidence type="ECO:0000313" key="18">
    <source>
        <dbReference type="Proteomes" id="UP000294321"/>
    </source>
</evidence>
<feature type="transmembrane region" description="Helical" evidence="15">
    <location>
        <begin position="667"/>
        <end position="686"/>
    </location>
</feature>
<evidence type="ECO:0000256" key="9">
    <source>
        <dbReference type="ARBA" id="ARBA00022840"/>
    </source>
</evidence>
<organism evidence="17 18">
    <name type="scientific">Acetilactobacillus jinshanensis</name>
    <dbReference type="NCBI Taxonomy" id="1720083"/>
    <lineage>
        <taxon>Bacteria</taxon>
        <taxon>Bacillati</taxon>
        <taxon>Bacillota</taxon>
        <taxon>Bacilli</taxon>
        <taxon>Lactobacillales</taxon>
        <taxon>Lactobacillaceae</taxon>
        <taxon>Acetilactobacillus</taxon>
    </lineage>
</organism>